<dbReference type="Pfam" id="PF00595">
    <property type="entry name" value="PDZ"/>
    <property type="match status" value="1"/>
</dbReference>
<proteinExistence type="inferred from homology"/>
<keyword evidence="4" id="KW-0677">Repeat</keyword>
<dbReference type="SUPFAM" id="SSF50494">
    <property type="entry name" value="Trypsin-like serine proteases"/>
    <property type="match status" value="1"/>
</dbReference>
<evidence type="ECO:0000259" key="10">
    <source>
        <dbReference type="PROSITE" id="PS50106"/>
    </source>
</evidence>
<feature type="active site" description="Charge relay system" evidence="8">
    <location>
        <position position="234"/>
    </location>
</feature>
<evidence type="ECO:0000256" key="8">
    <source>
        <dbReference type="PIRSR" id="PIRSR611782-1"/>
    </source>
</evidence>
<dbReference type="RefSeq" id="WP_075474082.1">
    <property type="nucleotide sequence ID" value="NZ_CP011299.1"/>
</dbReference>
<dbReference type="EMBL" id="CP011299">
    <property type="protein sequence ID" value="ANF17005.1"/>
    <property type="molecule type" value="Genomic_DNA"/>
</dbReference>
<dbReference type="SMART" id="SM00228">
    <property type="entry name" value="PDZ"/>
    <property type="match status" value="2"/>
</dbReference>
<evidence type="ECO:0000256" key="3">
    <source>
        <dbReference type="ARBA" id="ARBA00022729"/>
    </source>
</evidence>
<sequence length="476" mass="52518">MTLILRIISTFSILLLIFGFSWKNPVFRNNVSNLESTNFGLASMLEEVLPSVVSIDIEGNTIVQQVYSPYQFQSFCKNNNLLCKKNVFLKKFQRYQTTYQKNSLQERFHALGSGVIINAKKGYVVTNNHVINNATKIQVQLSNGHRYNAKIVGKDSRFDIALIQLEEVKNLKEIKISDSNLLRVGDSVIAIGNPYGLGETVTSGIVSALNRNGLNVENYENFIQTDAAINRGNSGGALVNLKGELIGINTAILTPDSGNVGIGFAIPSNVVTSLTNQMIAHGQVYRNELGITGVELSSDLAKAMRLHIHRGAFVSRVVSKSSADIAGIKPGDVIISLNKKPIFDFLSLRAEIAALPANTSMELGLLRDGYFKIVKVELKLRTKNKVESINLHLAIEGAELSDFYFNSHKKGIYVENVIKDTAAFRIGFKNNDVIVGANKCIITCLDDFKKLLSSNPEILVFKVRRGSEIVYLLTQD</sequence>
<keyword evidence="12" id="KW-1185">Reference proteome</keyword>
<dbReference type="Gene3D" id="2.30.42.10">
    <property type="match status" value="2"/>
</dbReference>
<comment type="similarity">
    <text evidence="1">Belongs to the peptidase S1C family.</text>
</comment>
<feature type="binding site" evidence="9">
    <location>
        <position position="129"/>
    </location>
    <ligand>
        <name>substrate</name>
    </ligand>
</feature>
<accession>A0A172WDJ7</accession>
<evidence type="ECO:0000313" key="12">
    <source>
        <dbReference type="Proteomes" id="UP000077654"/>
    </source>
</evidence>
<dbReference type="PRINTS" id="PR00834">
    <property type="entry name" value="PROTEASES2C"/>
</dbReference>
<dbReference type="FunFam" id="2.40.10.10:FF:000001">
    <property type="entry name" value="Periplasmic serine protease DegS"/>
    <property type="match status" value="1"/>
</dbReference>
<feature type="binding site" evidence="9">
    <location>
        <begin position="289"/>
        <end position="293"/>
    </location>
    <ligand>
        <name>substrate</name>
    </ligand>
</feature>
<dbReference type="PROSITE" id="PS50106">
    <property type="entry name" value="PDZ"/>
    <property type="match status" value="1"/>
</dbReference>
<feature type="active site" description="Charge relay system" evidence="8">
    <location>
        <position position="159"/>
    </location>
</feature>
<dbReference type="InterPro" id="IPR011782">
    <property type="entry name" value="Pept_S1C_Do"/>
</dbReference>
<dbReference type="NCBIfam" id="TIGR02037">
    <property type="entry name" value="degP_htrA_DO"/>
    <property type="match status" value="1"/>
</dbReference>
<dbReference type="GO" id="GO:0006515">
    <property type="term" value="P:protein quality control for misfolded or incompletely synthesized proteins"/>
    <property type="evidence" value="ECO:0007669"/>
    <property type="project" value="TreeGrafter"/>
</dbReference>
<evidence type="ECO:0000313" key="11">
    <source>
        <dbReference type="EMBL" id="ANF17005.1"/>
    </source>
</evidence>
<dbReference type="InterPro" id="IPR001940">
    <property type="entry name" value="Peptidase_S1C"/>
</dbReference>
<dbReference type="PANTHER" id="PTHR22939:SF129">
    <property type="entry name" value="SERINE PROTEASE HTRA2, MITOCHONDRIAL"/>
    <property type="match status" value="1"/>
</dbReference>
<evidence type="ECO:0000256" key="9">
    <source>
        <dbReference type="PIRSR" id="PIRSR611782-2"/>
    </source>
</evidence>
<dbReference type="GO" id="GO:0004252">
    <property type="term" value="F:serine-type endopeptidase activity"/>
    <property type="evidence" value="ECO:0007669"/>
    <property type="project" value="InterPro"/>
</dbReference>
<evidence type="ECO:0000256" key="5">
    <source>
        <dbReference type="ARBA" id="ARBA00022801"/>
    </source>
</evidence>
<dbReference type="InterPro" id="IPR009003">
    <property type="entry name" value="Peptidase_S1_PA"/>
</dbReference>
<feature type="binding site" evidence="9">
    <location>
        <position position="159"/>
    </location>
    <ligand>
        <name>substrate</name>
    </ligand>
</feature>
<dbReference type="Proteomes" id="UP000077654">
    <property type="component" value="Chromosome"/>
</dbReference>
<feature type="binding site" evidence="9">
    <location>
        <position position="58"/>
    </location>
    <ligand>
        <name>substrate</name>
    </ligand>
</feature>
<protein>
    <submittedName>
        <fullName evidence="11">Serine endoprotease</fullName>
    </submittedName>
</protein>
<reference evidence="11 12" key="1">
    <citation type="submission" date="2015-04" db="EMBL/GenBank/DDBJ databases">
        <title>Buchnera aphidicola assembly.</title>
        <authorList>
            <person name="Zhang Y."/>
        </authorList>
    </citation>
    <scope>NUCLEOTIDE SEQUENCE [LARGE SCALE GENOMIC DNA]</scope>
    <source>
        <strain evidence="11 12">SC</strain>
    </source>
</reference>
<dbReference type="InterPro" id="IPR001478">
    <property type="entry name" value="PDZ"/>
</dbReference>
<dbReference type="Pfam" id="PF13365">
    <property type="entry name" value="Trypsin_2"/>
    <property type="match status" value="1"/>
</dbReference>
<evidence type="ECO:0000256" key="1">
    <source>
        <dbReference type="ARBA" id="ARBA00010541"/>
    </source>
</evidence>
<dbReference type="PATRIC" id="fig|118110.3.peg.216"/>
<name>A0A172WDJ7_BUCSC</name>
<dbReference type="PANTHER" id="PTHR22939">
    <property type="entry name" value="SERINE PROTEASE FAMILY S1C HTRA-RELATED"/>
    <property type="match status" value="1"/>
</dbReference>
<dbReference type="STRING" id="118110.XW81_01065"/>
<evidence type="ECO:0000256" key="6">
    <source>
        <dbReference type="ARBA" id="ARBA00022825"/>
    </source>
</evidence>
<dbReference type="Gene3D" id="2.40.10.120">
    <property type="match status" value="1"/>
</dbReference>
<dbReference type="OrthoDB" id="9758917at2"/>
<dbReference type="InterPro" id="IPR036034">
    <property type="entry name" value="PDZ_sf"/>
</dbReference>
<gene>
    <name evidence="11" type="ORF">XW81_01065</name>
</gene>
<feature type="domain" description="PDZ" evidence="10">
    <location>
        <begin position="281"/>
        <end position="369"/>
    </location>
</feature>
<evidence type="ECO:0000256" key="2">
    <source>
        <dbReference type="ARBA" id="ARBA00022670"/>
    </source>
</evidence>
<keyword evidence="5" id="KW-0378">Hydrolase</keyword>
<keyword evidence="2 11" id="KW-0645">Protease</keyword>
<keyword evidence="3" id="KW-0732">Signal</keyword>
<evidence type="ECO:0000256" key="4">
    <source>
        <dbReference type="ARBA" id="ARBA00022737"/>
    </source>
</evidence>
<dbReference type="FunFam" id="2.40.10.120:FF:000001">
    <property type="entry name" value="Periplasmic serine endoprotease DegP-like"/>
    <property type="match status" value="1"/>
</dbReference>
<dbReference type="AlphaFoldDB" id="A0A172WDJ7"/>
<keyword evidence="7" id="KW-1015">Disulfide bond</keyword>
<dbReference type="CDD" id="cd10839">
    <property type="entry name" value="cpPDZ1_DegP-like"/>
    <property type="match status" value="1"/>
</dbReference>
<keyword evidence="6" id="KW-0720">Serine protease</keyword>
<dbReference type="SUPFAM" id="SSF50156">
    <property type="entry name" value="PDZ domain-like"/>
    <property type="match status" value="2"/>
</dbReference>
<dbReference type="GO" id="GO:0042597">
    <property type="term" value="C:periplasmic space"/>
    <property type="evidence" value="ECO:0007669"/>
    <property type="project" value="TreeGrafter"/>
</dbReference>
<evidence type="ECO:0000256" key="7">
    <source>
        <dbReference type="ARBA" id="ARBA00023157"/>
    </source>
</evidence>
<feature type="binding site" evidence="9">
    <location>
        <begin position="232"/>
        <end position="234"/>
    </location>
    <ligand>
        <name>substrate</name>
    </ligand>
</feature>
<feature type="active site" description="Charge relay system" evidence="8">
    <location>
        <position position="129"/>
    </location>
</feature>
<organism evidence="11 12">
    <name type="scientific">Buchnera aphidicola subsp. Schlechtendalia chinensis</name>
    <dbReference type="NCBI Taxonomy" id="118110"/>
    <lineage>
        <taxon>Bacteria</taxon>
        <taxon>Pseudomonadati</taxon>
        <taxon>Pseudomonadota</taxon>
        <taxon>Gammaproteobacteria</taxon>
        <taxon>Enterobacterales</taxon>
        <taxon>Erwiniaceae</taxon>
        <taxon>Buchnera</taxon>
    </lineage>
</organism>